<dbReference type="RefSeq" id="WP_186770432.1">
    <property type="nucleotide sequence ID" value="NZ_JACOMF010000009.1"/>
</dbReference>
<evidence type="ECO:0000313" key="1">
    <source>
        <dbReference type="EMBL" id="MBC4015655.1"/>
    </source>
</evidence>
<gene>
    <name evidence="1" type="ORF">H7965_09965</name>
</gene>
<reference evidence="1" key="1">
    <citation type="submission" date="2020-08" db="EMBL/GenBank/DDBJ databases">
        <authorList>
            <person name="Hu Y."/>
            <person name="Nguyen S.V."/>
            <person name="Li F."/>
            <person name="Fanning S."/>
        </authorList>
    </citation>
    <scope>NUCLEOTIDE SEQUENCE</scope>
    <source>
        <strain evidence="1">SYSU D8009</strain>
    </source>
</reference>
<sequence>MTEFIIVVTVISIMTGAWAPASRQPYLGRSFGSAAACEAAAGALRPLPGTQLVCLPRDAPKLFEPPQAQH</sequence>
<organism evidence="1 2">
    <name type="scientific">Siccirubricoccus deserti</name>
    <dbReference type="NCBI Taxonomy" id="2013562"/>
    <lineage>
        <taxon>Bacteria</taxon>
        <taxon>Pseudomonadati</taxon>
        <taxon>Pseudomonadota</taxon>
        <taxon>Alphaproteobacteria</taxon>
        <taxon>Acetobacterales</taxon>
        <taxon>Roseomonadaceae</taxon>
        <taxon>Siccirubricoccus</taxon>
    </lineage>
</organism>
<dbReference type="AlphaFoldDB" id="A0A9X0UGW0"/>
<protein>
    <submittedName>
        <fullName evidence="1">Uncharacterized protein</fullName>
    </submittedName>
</protein>
<name>A0A9X0UGW0_9PROT</name>
<accession>A0A9X0UGW0</accession>
<dbReference type="Proteomes" id="UP000600101">
    <property type="component" value="Unassembled WGS sequence"/>
</dbReference>
<comment type="caution">
    <text evidence="1">The sequence shown here is derived from an EMBL/GenBank/DDBJ whole genome shotgun (WGS) entry which is preliminary data.</text>
</comment>
<dbReference type="EMBL" id="JACOMF010000009">
    <property type="protein sequence ID" value="MBC4015655.1"/>
    <property type="molecule type" value="Genomic_DNA"/>
</dbReference>
<evidence type="ECO:0000313" key="2">
    <source>
        <dbReference type="Proteomes" id="UP000600101"/>
    </source>
</evidence>
<keyword evidence="2" id="KW-1185">Reference proteome</keyword>
<proteinExistence type="predicted"/>